<dbReference type="AlphaFoldDB" id="A0A834SIL5"/>
<dbReference type="EMBL" id="JAAIUW010000013">
    <property type="protein sequence ID" value="KAF7803023.1"/>
    <property type="molecule type" value="Genomic_DNA"/>
</dbReference>
<name>A0A834SIL5_9FABA</name>
<keyword evidence="2" id="KW-1185">Reference proteome</keyword>
<organism evidence="1 2">
    <name type="scientific">Senna tora</name>
    <dbReference type="NCBI Taxonomy" id="362788"/>
    <lineage>
        <taxon>Eukaryota</taxon>
        <taxon>Viridiplantae</taxon>
        <taxon>Streptophyta</taxon>
        <taxon>Embryophyta</taxon>
        <taxon>Tracheophyta</taxon>
        <taxon>Spermatophyta</taxon>
        <taxon>Magnoliopsida</taxon>
        <taxon>eudicotyledons</taxon>
        <taxon>Gunneridae</taxon>
        <taxon>Pentapetalae</taxon>
        <taxon>rosids</taxon>
        <taxon>fabids</taxon>
        <taxon>Fabales</taxon>
        <taxon>Fabaceae</taxon>
        <taxon>Caesalpinioideae</taxon>
        <taxon>Cassia clade</taxon>
        <taxon>Senna</taxon>
    </lineage>
</organism>
<evidence type="ECO:0000313" key="1">
    <source>
        <dbReference type="EMBL" id="KAF7803023.1"/>
    </source>
</evidence>
<evidence type="ECO:0000313" key="2">
    <source>
        <dbReference type="Proteomes" id="UP000634136"/>
    </source>
</evidence>
<comment type="caution">
    <text evidence="1">The sequence shown here is derived from an EMBL/GenBank/DDBJ whole genome shotgun (WGS) entry which is preliminary data.</text>
</comment>
<dbReference type="Proteomes" id="UP000634136">
    <property type="component" value="Unassembled WGS sequence"/>
</dbReference>
<proteinExistence type="predicted"/>
<sequence length="84" mass="9807">MKRIYRESNQKPGIVVTGDEIVDAAKELQRMKDEESKWKQVSAILRSRSGACLQCPNLQDWDHYVVLRCLGRMDGWMQLKLRCP</sequence>
<protein>
    <submittedName>
        <fullName evidence="1">Uncharacterized protein</fullName>
    </submittedName>
</protein>
<accession>A0A834SIL5</accession>
<reference evidence="1" key="1">
    <citation type="submission" date="2020-09" db="EMBL/GenBank/DDBJ databases">
        <title>Genome-Enabled Discovery of Anthraquinone Biosynthesis in Senna tora.</title>
        <authorList>
            <person name="Kang S.-H."/>
            <person name="Pandey R.P."/>
            <person name="Lee C.-M."/>
            <person name="Sim J.-S."/>
            <person name="Jeong J.-T."/>
            <person name="Choi B.-S."/>
            <person name="Jung M."/>
            <person name="Ginzburg D."/>
            <person name="Zhao K."/>
            <person name="Won S.Y."/>
            <person name="Oh T.-J."/>
            <person name="Yu Y."/>
            <person name="Kim N.-H."/>
            <person name="Lee O.R."/>
            <person name="Lee T.-H."/>
            <person name="Bashyal P."/>
            <person name="Kim T.-S."/>
            <person name="Lee W.-H."/>
            <person name="Kawkins C."/>
            <person name="Kim C.-K."/>
            <person name="Kim J.S."/>
            <person name="Ahn B.O."/>
            <person name="Rhee S.Y."/>
            <person name="Sohng J.K."/>
        </authorList>
    </citation>
    <scope>NUCLEOTIDE SEQUENCE</scope>
    <source>
        <tissue evidence="1">Leaf</tissue>
    </source>
</reference>
<gene>
    <name evidence="1" type="ORF">G2W53_042134</name>
</gene>